<reference evidence="1 2" key="1">
    <citation type="submission" date="2011-09" db="EMBL/GenBank/DDBJ databases">
        <title>The draft genome of Methanotorris formicicus Mc-S-70.</title>
        <authorList>
            <consortium name="US DOE Joint Genome Institute (JGI-PGF)"/>
            <person name="Lucas S."/>
            <person name="Han J."/>
            <person name="Lapidus A."/>
            <person name="Cheng J.-F."/>
            <person name="Goodwin L."/>
            <person name="Pitluck S."/>
            <person name="Peters L."/>
            <person name="Land M.L."/>
            <person name="Hauser L."/>
            <person name="Sieprawska-Lupa M."/>
            <person name="Takai K."/>
            <person name="Miyazaki J."/>
            <person name="Whitman W."/>
            <person name="Woyke T.J."/>
        </authorList>
    </citation>
    <scope>NUCLEOTIDE SEQUENCE [LARGE SCALE GENOMIC DNA]</scope>
    <source>
        <strain evidence="1 2">Mc-S-70</strain>
    </source>
</reference>
<proteinExistence type="predicted"/>
<name>H1KWN5_9EURY</name>
<evidence type="ECO:0000313" key="1">
    <source>
        <dbReference type="EMBL" id="EHP89150.1"/>
    </source>
</evidence>
<dbReference type="AlphaFoldDB" id="H1KWN5"/>
<accession>H1KWN5</accession>
<gene>
    <name evidence="1" type="ORF">MetfoDRAFT_0208</name>
</gene>
<dbReference type="EMBL" id="AGJL01000003">
    <property type="protein sequence ID" value="EHP89150.1"/>
    <property type="molecule type" value="Genomic_DNA"/>
</dbReference>
<comment type="caution">
    <text evidence="1">The sequence shown here is derived from an EMBL/GenBank/DDBJ whole genome shotgun (WGS) entry which is preliminary data.</text>
</comment>
<protein>
    <submittedName>
        <fullName evidence="1">Uncharacterized protein</fullName>
    </submittedName>
</protein>
<keyword evidence="2" id="KW-1185">Reference proteome</keyword>
<organism evidence="1 2">
    <name type="scientific">Methanotorris formicicus Mc-S-70</name>
    <dbReference type="NCBI Taxonomy" id="647171"/>
    <lineage>
        <taxon>Archaea</taxon>
        <taxon>Methanobacteriati</taxon>
        <taxon>Methanobacteriota</taxon>
        <taxon>Methanomada group</taxon>
        <taxon>Methanococci</taxon>
        <taxon>Methanococcales</taxon>
        <taxon>Methanocaldococcaceae</taxon>
        <taxon>Methanotorris</taxon>
    </lineage>
</organism>
<sequence length="55" mass="6243">MGVGVKVDDPMEHFVGTPAHKHCDEVGEAKGEILVVCVKYWKNTLINLRKIYNLF</sequence>
<dbReference type="Proteomes" id="UP000003706">
    <property type="component" value="Unassembled WGS sequence"/>
</dbReference>
<evidence type="ECO:0000313" key="2">
    <source>
        <dbReference type="Proteomes" id="UP000003706"/>
    </source>
</evidence>